<protein>
    <submittedName>
        <fullName evidence="2">Uncharacterized protein (TIGR02284 family)</fullName>
    </submittedName>
</protein>
<evidence type="ECO:0000313" key="2">
    <source>
        <dbReference type="EMBL" id="TCV92045.1"/>
    </source>
</evidence>
<reference evidence="2 3" key="1">
    <citation type="submission" date="2019-03" db="EMBL/GenBank/DDBJ databases">
        <title>Above-ground endophytic microbial communities from plants in different locations in the United States.</title>
        <authorList>
            <person name="Frank C."/>
        </authorList>
    </citation>
    <scope>NUCLEOTIDE SEQUENCE [LARGE SCALE GENOMIC DNA]</scope>
    <source>
        <strain evidence="2 3">LP_13_YM</strain>
    </source>
</reference>
<organism evidence="2 3">
    <name type="scientific">Luteibacter rhizovicinus</name>
    <dbReference type="NCBI Taxonomy" id="242606"/>
    <lineage>
        <taxon>Bacteria</taxon>
        <taxon>Pseudomonadati</taxon>
        <taxon>Pseudomonadota</taxon>
        <taxon>Gammaproteobacteria</taxon>
        <taxon>Lysobacterales</taxon>
        <taxon>Rhodanobacteraceae</taxon>
        <taxon>Luteibacter</taxon>
    </lineage>
</organism>
<dbReference type="NCBIfam" id="TIGR02284">
    <property type="entry name" value="PA2169 family four-helix-bundle protein"/>
    <property type="match status" value="1"/>
</dbReference>
<dbReference type="InterPro" id="IPR019052">
    <property type="entry name" value="DUF2383"/>
</dbReference>
<proteinExistence type="predicted"/>
<accession>A0A4R3YHG1</accession>
<name>A0A4R3YHG1_9GAMM</name>
<dbReference type="Proteomes" id="UP000295645">
    <property type="component" value="Unassembled WGS sequence"/>
</dbReference>
<evidence type="ECO:0000259" key="1">
    <source>
        <dbReference type="Pfam" id="PF09537"/>
    </source>
</evidence>
<dbReference type="OrthoDB" id="5952182at2"/>
<keyword evidence="3" id="KW-1185">Reference proteome</keyword>
<feature type="domain" description="DUF2383" evidence="1">
    <location>
        <begin position="6"/>
        <end position="110"/>
    </location>
</feature>
<dbReference type="Gene3D" id="1.20.1260.10">
    <property type="match status" value="1"/>
</dbReference>
<dbReference type="EMBL" id="SMCS01000008">
    <property type="protein sequence ID" value="TCV92045.1"/>
    <property type="molecule type" value="Genomic_DNA"/>
</dbReference>
<sequence length="145" mass="15801">MERSSVRAFNSLIRRVIADRDLYRQAARGVREPGLRVILDESADALSTIAADLQGEVDSAGGRAARAAGVGVNGMRGTMMEASVRLSSDPDMSYVRSLEHMERRLLHAFVKLEGSSADRALVTRHIARLRLLHLDMTSMGRAAGP</sequence>
<dbReference type="AlphaFoldDB" id="A0A4R3YHG1"/>
<dbReference type="InterPro" id="IPR012347">
    <property type="entry name" value="Ferritin-like"/>
</dbReference>
<evidence type="ECO:0000313" key="3">
    <source>
        <dbReference type="Proteomes" id="UP000295645"/>
    </source>
</evidence>
<dbReference type="InterPro" id="IPR011971">
    <property type="entry name" value="CHP02284"/>
</dbReference>
<dbReference type="Pfam" id="PF09537">
    <property type="entry name" value="DUF2383"/>
    <property type="match status" value="1"/>
</dbReference>
<gene>
    <name evidence="2" type="ORF">EC912_10836</name>
</gene>
<dbReference type="RefSeq" id="WP_132146172.1">
    <property type="nucleotide sequence ID" value="NZ_SMCS01000008.1"/>
</dbReference>
<comment type="caution">
    <text evidence="2">The sequence shown here is derived from an EMBL/GenBank/DDBJ whole genome shotgun (WGS) entry which is preliminary data.</text>
</comment>